<evidence type="ECO:0000313" key="8">
    <source>
        <dbReference type="Proteomes" id="UP000238642"/>
    </source>
</evidence>
<dbReference type="Gene3D" id="1.10.10.10">
    <property type="entry name" value="Winged helix-like DNA-binding domain superfamily/Winged helix DNA-binding domain"/>
    <property type="match status" value="1"/>
</dbReference>
<feature type="domain" description="RNA polymerase sigma-70 region 2" evidence="5">
    <location>
        <begin position="19"/>
        <end position="84"/>
    </location>
</feature>
<accession>A0A2S9JLT6</accession>
<dbReference type="Pfam" id="PF04542">
    <property type="entry name" value="Sigma70_r2"/>
    <property type="match status" value="1"/>
</dbReference>
<protein>
    <submittedName>
        <fullName evidence="7">RNA polymerase</fullName>
    </submittedName>
</protein>
<evidence type="ECO:0000256" key="2">
    <source>
        <dbReference type="ARBA" id="ARBA00023015"/>
    </source>
</evidence>
<keyword evidence="2" id="KW-0805">Transcription regulation</keyword>
<dbReference type="PANTHER" id="PTHR43133:SF46">
    <property type="entry name" value="RNA POLYMERASE SIGMA-70 FACTOR ECF SUBFAMILY"/>
    <property type="match status" value="1"/>
</dbReference>
<sequence>MEHIKAIKKDDQHAFQHVFNRYHPQIYGFILQRTKSAYVAEEVTQLTFIKLWKQRGILSEKLGIDVQLFGMARQVMIDVLRKEATRFKYEGESAETPLTDSLVEAIESKDLLQIMEKDIENMPKMRRLVFELSRKQGLSHREIAHMFSISPKAVEYHISKALLQLKQHLYSVML</sequence>
<keyword evidence="3" id="KW-0731">Sigma factor</keyword>
<evidence type="ECO:0000259" key="5">
    <source>
        <dbReference type="Pfam" id="PF04542"/>
    </source>
</evidence>
<dbReference type="Pfam" id="PF08281">
    <property type="entry name" value="Sigma70_r4_2"/>
    <property type="match status" value="1"/>
</dbReference>
<dbReference type="InterPro" id="IPR013324">
    <property type="entry name" value="RNA_pol_sigma_r3/r4-like"/>
</dbReference>
<evidence type="ECO:0000256" key="3">
    <source>
        <dbReference type="ARBA" id="ARBA00023082"/>
    </source>
</evidence>
<dbReference type="Proteomes" id="UP000238642">
    <property type="component" value="Unassembled WGS sequence"/>
</dbReference>
<comment type="similarity">
    <text evidence="1">Belongs to the sigma-70 factor family. ECF subfamily.</text>
</comment>
<name>A0A2S9JLT6_9SPHI</name>
<dbReference type="SUPFAM" id="SSF88659">
    <property type="entry name" value="Sigma3 and sigma4 domains of RNA polymerase sigma factors"/>
    <property type="match status" value="1"/>
</dbReference>
<dbReference type="RefSeq" id="WP_105725866.1">
    <property type="nucleotide sequence ID" value="NZ_PVBS01000002.1"/>
</dbReference>
<evidence type="ECO:0000259" key="6">
    <source>
        <dbReference type="Pfam" id="PF08281"/>
    </source>
</evidence>
<evidence type="ECO:0000256" key="4">
    <source>
        <dbReference type="ARBA" id="ARBA00023163"/>
    </source>
</evidence>
<feature type="domain" description="RNA polymerase sigma factor 70 region 4 type 2" evidence="6">
    <location>
        <begin position="119"/>
        <end position="165"/>
    </location>
</feature>
<dbReference type="PANTHER" id="PTHR43133">
    <property type="entry name" value="RNA POLYMERASE ECF-TYPE SIGMA FACTO"/>
    <property type="match status" value="1"/>
</dbReference>
<dbReference type="NCBIfam" id="TIGR02985">
    <property type="entry name" value="Sig70_bacteroi1"/>
    <property type="match status" value="1"/>
</dbReference>
<evidence type="ECO:0000313" key="7">
    <source>
        <dbReference type="EMBL" id="PRD53959.1"/>
    </source>
</evidence>
<dbReference type="NCBIfam" id="TIGR02937">
    <property type="entry name" value="sigma70-ECF"/>
    <property type="match status" value="1"/>
</dbReference>
<gene>
    <name evidence="7" type="ORF">C5749_10635</name>
</gene>
<keyword evidence="8" id="KW-1185">Reference proteome</keyword>
<dbReference type="InterPro" id="IPR014327">
    <property type="entry name" value="RNA_pol_sigma70_bacteroid"/>
</dbReference>
<comment type="caution">
    <text evidence="7">The sequence shown here is derived from an EMBL/GenBank/DDBJ whole genome shotgun (WGS) entry which is preliminary data.</text>
</comment>
<keyword evidence="4" id="KW-0804">Transcription</keyword>
<dbReference type="InterPro" id="IPR039425">
    <property type="entry name" value="RNA_pol_sigma-70-like"/>
</dbReference>
<dbReference type="InterPro" id="IPR014284">
    <property type="entry name" value="RNA_pol_sigma-70_dom"/>
</dbReference>
<dbReference type="InterPro" id="IPR007627">
    <property type="entry name" value="RNA_pol_sigma70_r2"/>
</dbReference>
<dbReference type="InterPro" id="IPR036388">
    <property type="entry name" value="WH-like_DNA-bd_sf"/>
</dbReference>
<dbReference type="GO" id="GO:0006352">
    <property type="term" value="P:DNA-templated transcription initiation"/>
    <property type="evidence" value="ECO:0007669"/>
    <property type="project" value="InterPro"/>
</dbReference>
<reference evidence="7 8" key="1">
    <citation type="submission" date="2018-02" db="EMBL/GenBank/DDBJ databases">
        <title>The draft genome of Sphingobacterium gobiense H7.</title>
        <authorList>
            <person name="Li L."/>
            <person name="Liu L."/>
            <person name="Zhang X."/>
            <person name="Wang T."/>
            <person name="Liang L."/>
        </authorList>
    </citation>
    <scope>NUCLEOTIDE SEQUENCE [LARGE SCALE GENOMIC DNA]</scope>
    <source>
        <strain evidence="7 8">ACCC 05757</strain>
    </source>
</reference>
<dbReference type="InterPro" id="IPR013325">
    <property type="entry name" value="RNA_pol_sigma_r2"/>
</dbReference>
<evidence type="ECO:0000256" key="1">
    <source>
        <dbReference type="ARBA" id="ARBA00010641"/>
    </source>
</evidence>
<dbReference type="InterPro" id="IPR013249">
    <property type="entry name" value="RNA_pol_sigma70_r4_t2"/>
</dbReference>
<proteinExistence type="inferred from homology"/>
<dbReference type="EMBL" id="PVBS01000002">
    <property type="protein sequence ID" value="PRD53959.1"/>
    <property type="molecule type" value="Genomic_DNA"/>
</dbReference>
<dbReference type="GO" id="GO:0016987">
    <property type="term" value="F:sigma factor activity"/>
    <property type="evidence" value="ECO:0007669"/>
    <property type="project" value="UniProtKB-KW"/>
</dbReference>
<dbReference type="Gene3D" id="1.10.1740.10">
    <property type="match status" value="1"/>
</dbReference>
<dbReference type="SUPFAM" id="SSF88946">
    <property type="entry name" value="Sigma2 domain of RNA polymerase sigma factors"/>
    <property type="match status" value="1"/>
</dbReference>
<dbReference type="AlphaFoldDB" id="A0A2S9JLT6"/>
<dbReference type="GO" id="GO:0003677">
    <property type="term" value="F:DNA binding"/>
    <property type="evidence" value="ECO:0007669"/>
    <property type="project" value="InterPro"/>
</dbReference>
<dbReference type="OrthoDB" id="663247at2"/>
<organism evidence="7 8">
    <name type="scientific">Sphingobacterium gobiense</name>
    <dbReference type="NCBI Taxonomy" id="1382456"/>
    <lineage>
        <taxon>Bacteria</taxon>
        <taxon>Pseudomonadati</taxon>
        <taxon>Bacteroidota</taxon>
        <taxon>Sphingobacteriia</taxon>
        <taxon>Sphingobacteriales</taxon>
        <taxon>Sphingobacteriaceae</taxon>
        <taxon>Sphingobacterium</taxon>
    </lineage>
</organism>